<reference evidence="3 4" key="1">
    <citation type="submission" date="2020-11" db="EMBL/GenBank/DDBJ databases">
        <title>Sulfur oxidizing isolate from Hospital Hole Sinkhole.</title>
        <authorList>
            <person name="Scott K.M."/>
        </authorList>
    </citation>
    <scope>NUCLEOTIDE SEQUENCE [LARGE SCALE GENOMIC DNA]</scope>
    <source>
        <strain evidence="3 4">HH1</strain>
    </source>
</reference>
<dbReference type="SUPFAM" id="SSF47616">
    <property type="entry name" value="GST C-terminal domain-like"/>
    <property type="match status" value="1"/>
</dbReference>
<dbReference type="InterPro" id="IPR050983">
    <property type="entry name" value="GST_Omega/HSP26"/>
</dbReference>
<dbReference type="InterPro" id="IPR040079">
    <property type="entry name" value="Glutathione_S-Trfase"/>
</dbReference>
<dbReference type="InterPro" id="IPR036282">
    <property type="entry name" value="Glutathione-S-Trfase_C_sf"/>
</dbReference>
<dbReference type="InterPro" id="IPR004045">
    <property type="entry name" value="Glutathione_S-Trfase_N"/>
</dbReference>
<dbReference type="Pfam" id="PF13417">
    <property type="entry name" value="GST_N_3"/>
    <property type="match status" value="1"/>
</dbReference>
<proteinExistence type="predicted"/>
<dbReference type="PROSITE" id="PS50404">
    <property type="entry name" value="GST_NTER"/>
    <property type="match status" value="1"/>
</dbReference>
<dbReference type="SFLD" id="SFLDG00358">
    <property type="entry name" value="Main_(cytGST)"/>
    <property type="match status" value="1"/>
</dbReference>
<dbReference type="CDD" id="cd03060">
    <property type="entry name" value="GST_N_Omega_like"/>
    <property type="match status" value="1"/>
</dbReference>
<evidence type="ECO:0000313" key="4">
    <source>
        <dbReference type="Proteomes" id="UP001193680"/>
    </source>
</evidence>
<name>A0ABS0BY40_9GAMM</name>
<dbReference type="PROSITE" id="PS50405">
    <property type="entry name" value="GST_CTER"/>
    <property type="match status" value="1"/>
</dbReference>
<dbReference type="CDD" id="cd03196">
    <property type="entry name" value="GST_C_5"/>
    <property type="match status" value="1"/>
</dbReference>
<sequence length="235" mass="26917">MNSESHPILYSYRRCPYAMRARMGIYLAGLQVEQREIVFWDKPESMLTASPKGTVPVLVLPDGRVIDESLDILLWALRQSASGLVPSDLQVAAEVAAWIELNDGEFKTHLDVYKYSQDEVEKQQVRAGGEAFLRKIEKVLLQQSFLVGDKLSVADIAIFPFVRQFAHVDKLWFSESGYAGVRNWLDRHLQSDYFINVMRNRPVWQDGHKPLWVSEKALTTRNQFVAKAEGWQADC</sequence>
<dbReference type="Proteomes" id="UP001193680">
    <property type="component" value="Unassembled WGS sequence"/>
</dbReference>
<dbReference type="Gene3D" id="1.20.1050.10">
    <property type="match status" value="1"/>
</dbReference>
<dbReference type="Gene3D" id="3.40.30.10">
    <property type="entry name" value="Glutaredoxin"/>
    <property type="match status" value="1"/>
</dbReference>
<dbReference type="SFLD" id="SFLDS00019">
    <property type="entry name" value="Glutathione_Transferase_(cytos"/>
    <property type="match status" value="1"/>
</dbReference>
<dbReference type="RefSeq" id="WP_185978470.1">
    <property type="nucleotide sequence ID" value="NZ_JACBGI020000015.1"/>
</dbReference>
<dbReference type="Pfam" id="PF13410">
    <property type="entry name" value="GST_C_2"/>
    <property type="match status" value="1"/>
</dbReference>
<organism evidence="3 4">
    <name type="scientific">Thiomicrorhabdus heinhorstiae</name>
    <dbReference type="NCBI Taxonomy" id="2748010"/>
    <lineage>
        <taxon>Bacteria</taxon>
        <taxon>Pseudomonadati</taxon>
        <taxon>Pseudomonadota</taxon>
        <taxon>Gammaproteobacteria</taxon>
        <taxon>Thiotrichales</taxon>
        <taxon>Piscirickettsiaceae</taxon>
        <taxon>Thiomicrorhabdus</taxon>
    </lineage>
</organism>
<dbReference type="InterPro" id="IPR036249">
    <property type="entry name" value="Thioredoxin-like_sf"/>
</dbReference>
<feature type="domain" description="GST C-terminal" evidence="2">
    <location>
        <begin position="88"/>
        <end position="228"/>
    </location>
</feature>
<dbReference type="PANTHER" id="PTHR43968:SF6">
    <property type="entry name" value="GLUTATHIONE S-TRANSFERASE OMEGA"/>
    <property type="match status" value="1"/>
</dbReference>
<evidence type="ECO:0000313" key="3">
    <source>
        <dbReference type="EMBL" id="MBF6058329.1"/>
    </source>
</evidence>
<evidence type="ECO:0000259" key="1">
    <source>
        <dbReference type="PROSITE" id="PS50404"/>
    </source>
</evidence>
<dbReference type="SUPFAM" id="SSF52833">
    <property type="entry name" value="Thioredoxin-like"/>
    <property type="match status" value="1"/>
</dbReference>
<gene>
    <name evidence="3" type="ORF">H8792_008245</name>
</gene>
<protein>
    <submittedName>
        <fullName evidence="3">Glutathione S-transferase</fullName>
    </submittedName>
</protein>
<dbReference type="PANTHER" id="PTHR43968">
    <property type="match status" value="1"/>
</dbReference>
<keyword evidence="4" id="KW-1185">Reference proteome</keyword>
<comment type="caution">
    <text evidence="3">The sequence shown here is derived from an EMBL/GenBank/DDBJ whole genome shotgun (WGS) entry which is preliminary data.</text>
</comment>
<dbReference type="InterPro" id="IPR010987">
    <property type="entry name" value="Glutathione-S-Trfase_C-like"/>
</dbReference>
<evidence type="ECO:0000259" key="2">
    <source>
        <dbReference type="PROSITE" id="PS50405"/>
    </source>
</evidence>
<feature type="domain" description="GST N-terminal" evidence="1">
    <location>
        <begin position="5"/>
        <end position="84"/>
    </location>
</feature>
<dbReference type="EMBL" id="JACBGI020000015">
    <property type="protein sequence ID" value="MBF6058329.1"/>
    <property type="molecule type" value="Genomic_DNA"/>
</dbReference>
<accession>A0ABS0BY40</accession>